<sequence length="135" mass="14864">MSSQTPGKTKQKSLLSWVKPQDTKARVKDGNVEESCAAEIPEGSSEGGQDDAAVESVKAVGSHLPLLRDRPNQPRNLSFPSKSYGNRNRSFQSGWFDRHPWLHYVESLDAVFCHTYIKAVASNLISSGNADNVFT</sequence>
<feature type="region of interest" description="Disordered" evidence="1">
    <location>
        <begin position="1"/>
        <end position="83"/>
    </location>
</feature>
<evidence type="ECO:0000313" key="2">
    <source>
        <dbReference type="EMBL" id="CAH3027172.1"/>
    </source>
</evidence>
<name>A0ABN8MH00_9CNID</name>
<reference evidence="2 3" key="1">
    <citation type="submission" date="2022-05" db="EMBL/GenBank/DDBJ databases">
        <authorList>
            <consortium name="Genoscope - CEA"/>
            <person name="William W."/>
        </authorList>
    </citation>
    <scope>NUCLEOTIDE SEQUENCE [LARGE SCALE GENOMIC DNA]</scope>
</reference>
<dbReference type="Proteomes" id="UP001159427">
    <property type="component" value="Unassembled WGS sequence"/>
</dbReference>
<gene>
    <name evidence="2" type="ORF">PEVE_00030980</name>
</gene>
<feature type="compositionally biased region" description="Basic and acidic residues" evidence="1">
    <location>
        <begin position="21"/>
        <end position="31"/>
    </location>
</feature>
<dbReference type="EMBL" id="CALNXI010000440">
    <property type="protein sequence ID" value="CAH3027172.1"/>
    <property type="molecule type" value="Genomic_DNA"/>
</dbReference>
<organism evidence="2 3">
    <name type="scientific">Porites evermanni</name>
    <dbReference type="NCBI Taxonomy" id="104178"/>
    <lineage>
        <taxon>Eukaryota</taxon>
        <taxon>Metazoa</taxon>
        <taxon>Cnidaria</taxon>
        <taxon>Anthozoa</taxon>
        <taxon>Hexacorallia</taxon>
        <taxon>Scleractinia</taxon>
        <taxon>Fungiina</taxon>
        <taxon>Poritidae</taxon>
        <taxon>Porites</taxon>
    </lineage>
</organism>
<protein>
    <submittedName>
        <fullName evidence="2">Uncharacterized protein</fullName>
    </submittedName>
</protein>
<keyword evidence="3" id="KW-1185">Reference proteome</keyword>
<accession>A0ABN8MH00</accession>
<evidence type="ECO:0000256" key="1">
    <source>
        <dbReference type="SAM" id="MobiDB-lite"/>
    </source>
</evidence>
<feature type="compositionally biased region" description="Polar residues" evidence="1">
    <location>
        <begin position="73"/>
        <end position="83"/>
    </location>
</feature>
<evidence type="ECO:0000313" key="3">
    <source>
        <dbReference type="Proteomes" id="UP001159427"/>
    </source>
</evidence>
<proteinExistence type="predicted"/>
<comment type="caution">
    <text evidence="2">The sequence shown here is derived from an EMBL/GenBank/DDBJ whole genome shotgun (WGS) entry which is preliminary data.</text>
</comment>
<feature type="compositionally biased region" description="Polar residues" evidence="1">
    <location>
        <begin position="1"/>
        <end position="14"/>
    </location>
</feature>